<keyword evidence="4 6" id="KW-1133">Transmembrane helix</keyword>
<dbReference type="Gene3D" id="3.40.50.1000">
    <property type="entry name" value="HAD superfamily/HAD-like"/>
    <property type="match status" value="1"/>
</dbReference>
<reference evidence="8" key="1">
    <citation type="journal article" date="2010" name="ISME J.">
        <title>Metagenome of the Mediterranean deep chlorophyll maximum studied by direct and fosmid library 454 pyrosequencing.</title>
        <authorList>
            <person name="Ghai R."/>
            <person name="Martin-Cuadrado A.B."/>
            <person name="Molto A.G."/>
            <person name="Heredia I.G."/>
            <person name="Cabrera R."/>
            <person name="Martin J."/>
            <person name="Verdu M."/>
            <person name="Deschamps P."/>
            <person name="Moreira D."/>
            <person name="Lopez-Garcia P."/>
            <person name="Mira A."/>
            <person name="Rodriguez-Valera F."/>
        </authorList>
    </citation>
    <scope>NUCLEOTIDE SEQUENCE</scope>
</reference>
<organism evidence="8">
    <name type="scientific">uncultured marine bacterium MedDCM-OCT-S08-C1605</name>
    <dbReference type="NCBI Taxonomy" id="743072"/>
    <lineage>
        <taxon>Bacteria</taxon>
        <taxon>environmental samples</taxon>
    </lineage>
</organism>
<keyword evidence="3 6" id="KW-0812">Transmembrane</keyword>
<dbReference type="SUPFAM" id="SSF81665">
    <property type="entry name" value="Calcium ATPase, transmembrane domain M"/>
    <property type="match status" value="1"/>
</dbReference>
<sequence length="216" mass="23114">MKMTPSKAHRLTAEGEEEISANELSVGDRIRIRPGDNVPADGEIISGTGSLNQANITGESLPVEKGPGDPVFQGTTNNDGLLEVKITKVGVETEFGRVRELIIQAAQSKTRFEKIVDQYMGFYTPLVLVIGALVWAFTQDLQRVISVFIVSSPVAFILATPTAMVAAVATASRLGILIKQVSDIELAARINAFIFDKTGTITTGTLKVSRLSPVDG</sequence>
<keyword evidence="5 6" id="KW-0472">Membrane</keyword>
<dbReference type="Gene3D" id="2.70.150.10">
    <property type="entry name" value="Calcium-transporting ATPase, cytoplasmic transduction domain A"/>
    <property type="match status" value="1"/>
</dbReference>
<dbReference type="GO" id="GO:0016887">
    <property type="term" value="F:ATP hydrolysis activity"/>
    <property type="evidence" value="ECO:0007669"/>
    <property type="project" value="InterPro"/>
</dbReference>
<name>D6PDV7_9BACT</name>
<evidence type="ECO:0000259" key="7">
    <source>
        <dbReference type="Pfam" id="PF00122"/>
    </source>
</evidence>
<dbReference type="GO" id="GO:0005524">
    <property type="term" value="F:ATP binding"/>
    <property type="evidence" value="ECO:0007669"/>
    <property type="project" value="InterPro"/>
</dbReference>
<dbReference type="GO" id="GO:0016020">
    <property type="term" value="C:membrane"/>
    <property type="evidence" value="ECO:0007669"/>
    <property type="project" value="UniProtKB-SubCell"/>
</dbReference>
<evidence type="ECO:0000256" key="6">
    <source>
        <dbReference type="SAM" id="Phobius"/>
    </source>
</evidence>
<dbReference type="GO" id="GO:0022857">
    <property type="term" value="F:transmembrane transporter activity"/>
    <property type="evidence" value="ECO:0007669"/>
    <property type="project" value="TreeGrafter"/>
</dbReference>
<dbReference type="PROSITE" id="PS00154">
    <property type="entry name" value="ATPASE_E1_E2"/>
    <property type="match status" value="1"/>
</dbReference>
<dbReference type="NCBIfam" id="TIGR01494">
    <property type="entry name" value="ATPase_P-type"/>
    <property type="match status" value="1"/>
</dbReference>
<dbReference type="InterPro" id="IPR018303">
    <property type="entry name" value="ATPase_P-typ_P_site"/>
</dbReference>
<dbReference type="InterPro" id="IPR023298">
    <property type="entry name" value="ATPase_P-typ_TM_dom_sf"/>
</dbReference>
<comment type="subcellular location">
    <subcellularLocation>
        <location evidence="1">Membrane</location>
    </subcellularLocation>
</comment>
<accession>D6PDV7</accession>
<feature type="domain" description="P-type ATPase A" evidence="7">
    <location>
        <begin position="2"/>
        <end position="102"/>
    </location>
</feature>
<proteinExistence type="inferred from homology"/>
<dbReference type="Pfam" id="PF00122">
    <property type="entry name" value="E1-E2_ATPase"/>
    <property type="match status" value="1"/>
</dbReference>
<dbReference type="PRINTS" id="PR00119">
    <property type="entry name" value="CATATPASE"/>
</dbReference>
<dbReference type="Gene3D" id="1.20.1110.10">
    <property type="entry name" value="Calcium-transporting ATPase, transmembrane domain"/>
    <property type="match status" value="1"/>
</dbReference>
<protein>
    <recommendedName>
        <fullName evidence="7">P-type ATPase A domain-containing protein</fullName>
    </recommendedName>
</protein>
<evidence type="ECO:0000256" key="1">
    <source>
        <dbReference type="ARBA" id="ARBA00004370"/>
    </source>
</evidence>
<dbReference type="EMBL" id="GU943003">
    <property type="protein sequence ID" value="ADD93908.1"/>
    <property type="molecule type" value="Genomic_DNA"/>
</dbReference>
<feature type="transmembrane region" description="Helical" evidence="6">
    <location>
        <begin position="144"/>
        <end position="169"/>
    </location>
</feature>
<dbReference type="SUPFAM" id="SSF81653">
    <property type="entry name" value="Calcium ATPase, transduction domain A"/>
    <property type="match status" value="1"/>
</dbReference>
<evidence type="ECO:0000256" key="2">
    <source>
        <dbReference type="ARBA" id="ARBA00006024"/>
    </source>
</evidence>
<dbReference type="PANTHER" id="PTHR48085">
    <property type="entry name" value="CADMIUM/ZINC-TRANSPORTING ATPASE HMA2-RELATED"/>
    <property type="match status" value="1"/>
</dbReference>
<dbReference type="InterPro" id="IPR008250">
    <property type="entry name" value="ATPase_P-typ_transduc_dom_A_sf"/>
</dbReference>
<dbReference type="AlphaFoldDB" id="D6PDV7"/>
<dbReference type="InterPro" id="IPR059000">
    <property type="entry name" value="ATPase_P-type_domA"/>
</dbReference>
<comment type="similarity">
    <text evidence="2">Belongs to the cation transport ATPase (P-type) (TC 3.A.3) family. Type IB subfamily.</text>
</comment>
<evidence type="ECO:0000256" key="4">
    <source>
        <dbReference type="ARBA" id="ARBA00022989"/>
    </source>
</evidence>
<dbReference type="PANTHER" id="PTHR48085:SF5">
    <property type="entry name" value="CADMIUM_ZINC-TRANSPORTING ATPASE HMA4-RELATED"/>
    <property type="match status" value="1"/>
</dbReference>
<dbReference type="InterPro" id="IPR051014">
    <property type="entry name" value="Cation_Transport_ATPase_IB"/>
</dbReference>
<evidence type="ECO:0000256" key="3">
    <source>
        <dbReference type="ARBA" id="ARBA00022692"/>
    </source>
</evidence>
<evidence type="ECO:0000313" key="8">
    <source>
        <dbReference type="EMBL" id="ADD93908.1"/>
    </source>
</evidence>
<feature type="transmembrane region" description="Helical" evidence="6">
    <location>
        <begin position="119"/>
        <end position="138"/>
    </location>
</feature>
<evidence type="ECO:0000256" key="5">
    <source>
        <dbReference type="ARBA" id="ARBA00023136"/>
    </source>
</evidence>
<dbReference type="InterPro" id="IPR023214">
    <property type="entry name" value="HAD_sf"/>
</dbReference>
<dbReference type="InterPro" id="IPR001757">
    <property type="entry name" value="P_typ_ATPase"/>
</dbReference>